<dbReference type="InterPro" id="IPR003593">
    <property type="entry name" value="AAA+_ATPase"/>
</dbReference>
<keyword evidence="2" id="KW-0547">Nucleotide-binding</keyword>
<organism evidence="5 6">
    <name type="scientific">Paenibacillus cucumis</name>
    <name type="common">ex Kampfer et al. 2016</name>
    <dbReference type="NCBI Taxonomy" id="1776858"/>
    <lineage>
        <taxon>Bacteria</taxon>
        <taxon>Bacillati</taxon>
        <taxon>Bacillota</taxon>
        <taxon>Bacilli</taxon>
        <taxon>Bacillales</taxon>
        <taxon>Paenibacillaceae</taxon>
        <taxon>Paenibacillus</taxon>
    </lineage>
</organism>
<dbReference type="InterPro" id="IPR051782">
    <property type="entry name" value="ABC_Transporter_VariousFunc"/>
</dbReference>
<dbReference type="RefSeq" id="WP_221791713.1">
    <property type="nucleotide sequence ID" value="NZ_JACLIC010000061.1"/>
</dbReference>
<accession>A0ABS7KSH7</accession>
<sequence length="279" mass="31182">MSSIVELNNITKRYSNKVVLSTISLTINQGQTLILLGTNGSGKSTLIRIIGGFIHPTTGHRIVNNSQQPKIGFMPDRFPKHKFTSQEYLIHMGCIQGLKKDYLHQRIKELHSLFHLQLSDQPMRYFSKGMLQKVNMMQSILSRPDLLLLDEPLSGLDVSSSLEMISALQELKKQGVTIVISTHEPAMLQRITDRIVTVKDASLFEHEEQQVFNEGASLVICRFKDMSLANQFSSHIGVISSSTANSLTSFYVHEDSCDTLLLEILQAGGSIINIDRKGV</sequence>
<dbReference type="PANTHER" id="PTHR42939">
    <property type="entry name" value="ABC TRANSPORTER ATP-BINDING PROTEIN ALBC-RELATED"/>
    <property type="match status" value="1"/>
</dbReference>
<evidence type="ECO:0000259" key="4">
    <source>
        <dbReference type="PROSITE" id="PS50893"/>
    </source>
</evidence>
<dbReference type="SMART" id="SM00382">
    <property type="entry name" value="AAA"/>
    <property type="match status" value="1"/>
</dbReference>
<evidence type="ECO:0000256" key="2">
    <source>
        <dbReference type="ARBA" id="ARBA00022741"/>
    </source>
</evidence>
<keyword evidence="1" id="KW-0813">Transport</keyword>
<dbReference type="EMBL" id="JACLIC010000061">
    <property type="protein sequence ID" value="MBY0207122.1"/>
    <property type="molecule type" value="Genomic_DNA"/>
</dbReference>
<proteinExistence type="predicted"/>
<dbReference type="PROSITE" id="PS50893">
    <property type="entry name" value="ABC_TRANSPORTER_2"/>
    <property type="match status" value="1"/>
</dbReference>
<evidence type="ECO:0000256" key="3">
    <source>
        <dbReference type="ARBA" id="ARBA00022840"/>
    </source>
</evidence>
<keyword evidence="3 5" id="KW-0067">ATP-binding</keyword>
<evidence type="ECO:0000313" key="6">
    <source>
        <dbReference type="Proteomes" id="UP000706031"/>
    </source>
</evidence>
<dbReference type="SUPFAM" id="SSF52540">
    <property type="entry name" value="P-loop containing nucleoside triphosphate hydrolases"/>
    <property type="match status" value="1"/>
</dbReference>
<keyword evidence="6" id="KW-1185">Reference proteome</keyword>
<comment type="caution">
    <text evidence="5">The sequence shown here is derived from an EMBL/GenBank/DDBJ whole genome shotgun (WGS) entry which is preliminary data.</text>
</comment>
<dbReference type="Gene3D" id="3.40.50.300">
    <property type="entry name" value="P-loop containing nucleotide triphosphate hydrolases"/>
    <property type="match status" value="1"/>
</dbReference>
<dbReference type="Proteomes" id="UP000706031">
    <property type="component" value="Unassembled WGS sequence"/>
</dbReference>
<dbReference type="GO" id="GO:0005524">
    <property type="term" value="F:ATP binding"/>
    <property type="evidence" value="ECO:0007669"/>
    <property type="project" value="UniProtKB-KW"/>
</dbReference>
<evidence type="ECO:0000256" key="1">
    <source>
        <dbReference type="ARBA" id="ARBA00022448"/>
    </source>
</evidence>
<protein>
    <submittedName>
        <fullName evidence="5">ABC transporter ATP-binding protein</fullName>
    </submittedName>
</protein>
<gene>
    <name evidence="5" type="ORF">H7T88_28225</name>
</gene>
<evidence type="ECO:0000313" key="5">
    <source>
        <dbReference type="EMBL" id="MBY0207122.1"/>
    </source>
</evidence>
<dbReference type="Pfam" id="PF00005">
    <property type="entry name" value="ABC_tran"/>
    <property type="match status" value="1"/>
</dbReference>
<reference evidence="5 6" key="1">
    <citation type="submission" date="2020-08" db="EMBL/GenBank/DDBJ databases">
        <title>Fungal Genomes of the International Space Station.</title>
        <authorList>
            <person name="Seuylemezian A."/>
            <person name="Singh N.K."/>
            <person name="Wood J."/>
            <person name="Venkateswaran K."/>
        </authorList>
    </citation>
    <scope>NUCLEOTIDE SEQUENCE [LARGE SCALE GENOMIC DNA]</scope>
    <source>
        <strain evidence="5 6">S/N-304-OC-R4</strain>
    </source>
</reference>
<dbReference type="PANTHER" id="PTHR42939:SF1">
    <property type="entry name" value="ABC TRANSPORTER ATP-BINDING PROTEIN ALBC-RELATED"/>
    <property type="match status" value="1"/>
</dbReference>
<feature type="domain" description="ABC transporter" evidence="4">
    <location>
        <begin position="5"/>
        <end position="225"/>
    </location>
</feature>
<name>A0ABS7KSH7_9BACL</name>
<dbReference type="InterPro" id="IPR027417">
    <property type="entry name" value="P-loop_NTPase"/>
</dbReference>
<dbReference type="InterPro" id="IPR003439">
    <property type="entry name" value="ABC_transporter-like_ATP-bd"/>
</dbReference>